<evidence type="ECO:0000313" key="2">
    <source>
        <dbReference type="Proteomes" id="UP000240493"/>
    </source>
</evidence>
<keyword evidence="2" id="KW-1185">Reference proteome</keyword>
<name>A0A2T3Z9Z6_TRIA4</name>
<evidence type="ECO:0000313" key="1">
    <source>
        <dbReference type="EMBL" id="PTB41610.1"/>
    </source>
</evidence>
<proteinExistence type="predicted"/>
<accession>A0A2T3Z9Z6</accession>
<sequence length="158" mass="17684">MDQYVPYMTQHQSAGRTRSKYVLHSHFVGLLLLGYPDFSHFIASWSSLFTLLPSQSTRWSISLCCIMQFTNLECHTILSPFLNPSFATSDCSFALLTIPAARLDSSNLISSTRRSLGRIPSKAVFISSKFIVSPFIISGSAPWQAFLQPNRVDTRTSL</sequence>
<dbReference type="EMBL" id="KZ679261">
    <property type="protein sequence ID" value="PTB41610.1"/>
    <property type="molecule type" value="Genomic_DNA"/>
</dbReference>
<gene>
    <name evidence="1" type="ORF">M441DRAFT_401654</name>
</gene>
<reference evidence="1 2" key="1">
    <citation type="submission" date="2016-07" db="EMBL/GenBank/DDBJ databases">
        <title>Multiple horizontal gene transfer events from other fungi enriched the ability of initially mycotrophic Trichoderma (Ascomycota) to feed on dead plant biomass.</title>
        <authorList>
            <consortium name="DOE Joint Genome Institute"/>
            <person name="Aerts A."/>
            <person name="Atanasova L."/>
            <person name="Chenthamara K."/>
            <person name="Zhang J."/>
            <person name="Grujic M."/>
            <person name="Henrissat B."/>
            <person name="Kuo A."/>
            <person name="Salamov A."/>
            <person name="Lipzen A."/>
            <person name="Labutti K."/>
            <person name="Barry K."/>
            <person name="Miao Y."/>
            <person name="Rahimi M.J."/>
            <person name="Shen Q."/>
            <person name="Grigoriev I.V."/>
            <person name="Kubicek C.P."/>
            <person name="Druzhinina I.S."/>
        </authorList>
    </citation>
    <scope>NUCLEOTIDE SEQUENCE [LARGE SCALE GENOMIC DNA]</scope>
    <source>
        <strain evidence="1 2">CBS 433.97</strain>
    </source>
</reference>
<protein>
    <submittedName>
        <fullName evidence="1">Uncharacterized protein</fullName>
    </submittedName>
</protein>
<dbReference type="Proteomes" id="UP000240493">
    <property type="component" value="Unassembled WGS sequence"/>
</dbReference>
<organism evidence="1 2">
    <name type="scientific">Trichoderma asperellum (strain ATCC 204424 / CBS 433.97 / NBRC 101777)</name>
    <dbReference type="NCBI Taxonomy" id="1042311"/>
    <lineage>
        <taxon>Eukaryota</taxon>
        <taxon>Fungi</taxon>
        <taxon>Dikarya</taxon>
        <taxon>Ascomycota</taxon>
        <taxon>Pezizomycotina</taxon>
        <taxon>Sordariomycetes</taxon>
        <taxon>Hypocreomycetidae</taxon>
        <taxon>Hypocreales</taxon>
        <taxon>Hypocreaceae</taxon>
        <taxon>Trichoderma</taxon>
    </lineage>
</organism>
<dbReference type="AlphaFoldDB" id="A0A2T3Z9Z6"/>